<comment type="function">
    <text evidence="5">A translational regulator that binds mRNA to regulate translation initiation and/or mRNA stability. Usually binds in the 5'-UTR at or near the Shine-Dalgarno sequence preventing ribosome-binding, thus repressing translation. Its main target seems to be the major flagellin gene, while its function is anatagonized by FliW.</text>
</comment>
<comment type="subunit">
    <text evidence="5">Homodimer; the beta-strands of each monomer intercalate to form a hydrophobic core, while the alpha-helices form wings that extend away from the core.</text>
</comment>
<dbReference type="PANTHER" id="PTHR34984:SF1">
    <property type="entry name" value="CARBON STORAGE REGULATOR"/>
    <property type="match status" value="1"/>
</dbReference>
<dbReference type="NCBIfam" id="NF002469">
    <property type="entry name" value="PRK01712.1"/>
    <property type="match status" value="1"/>
</dbReference>
<evidence type="ECO:0000256" key="1">
    <source>
        <dbReference type="ARBA" id="ARBA00022490"/>
    </source>
</evidence>
<evidence type="ECO:0000256" key="3">
    <source>
        <dbReference type="ARBA" id="ARBA00022845"/>
    </source>
</evidence>
<dbReference type="NCBIfam" id="TIGR00202">
    <property type="entry name" value="csrA"/>
    <property type="match status" value="1"/>
</dbReference>
<dbReference type="SUPFAM" id="SSF117130">
    <property type="entry name" value="CsrA-like"/>
    <property type="match status" value="1"/>
</dbReference>
<evidence type="ECO:0000256" key="4">
    <source>
        <dbReference type="ARBA" id="ARBA00022884"/>
    </source>
</evidence>
<keyword evidence="4 5" id="KW-0694">RNA-binding</keyword>
<sequence>MLVLTRKIKEAIHIGDDIEVVVLAIDGEQVKLGIHAPKHIDVHRKEVYLAIQQENSAASLASATSLQQLSDQLKKGGEENER</sequence>
<dbReference type="EMBL" id="JXTG01000006">
    <property type="protein sequence ID" value="KIP21274.1"/>
    <property type="molecule type" value="Genomic_DNA"/>
</dbReference>
<dbReference type="InterPro" id="IPR036107">
    <property type="entry name" value="CsrA_sf"/>
</dbReference>
<comment type="subcellular location">
    <subcellularLocation>
        <location evidence="5">Cytoplasm</location>
    </subcellularLocation>
</comment>
<dbReference type="GO" id="GO:0048027">
    <property type="term" value="F:mRNA 5'-UTR binding"/>
    <property type="evidence" value="ECO:0007669"/>
    <property type="project" value="UniProtKB-UniRule"/>
</dbReference>
<dbReference type="GO" id="GO:0006109">
    <property type="term" value="P:regulation of carbohydrate metabolic process"/>
    <property type="evidence" value="ECO:0007669"/>
    <property type="project" value="InterPro"/>
</dbReference>
<dbReference type="GO" id="GO:1902208">
    <property type="term" value="P:regulation of bacterial-type flagellum assembly"/>
    <property type="evidence" value="ECO:0007669"/>
    <property type="project" value="UniProtKB-UniRule"/>
</dbReference>
<comment type="similarity">
    <text evidence="5">Belongs to the CsrA/RsmA family.</text>
</comment>
<evidence type="ECO:0000256" key="5">
    <source>
        <dbReference type="HAMAP-Rule" id="MF_00167"/>
    </source>
</evidence>
<gene>
    <name evidence="5" type="primary">csrA</name>
    <name evidence="6" type="ORF">JV16_01512</name>
</gene>
<evidence type="ECO:0000256" key="2">
    <source>
        <dbReference type="ARBA" id="ARBA00022491"/>
    </source>
</evidence>
<name>A0A0D0HM82_9BACL</name>
<keyword evidence="3 5" id="KW-0810">Translation regulation</keyword>
<dbReference type="Proteomes" id="UP000032047">
    <property type="component" value="Unassembled WGS sequence"/>
</dbReference>
<accession>A0A0D0HM82</accession>
<dbReference type="GO" id="GO:0006402">
    <property type="term" value="P:mRNA catabolic process"/>
    <property type="evidence" value="ECO:0007669"/>
    <property type="project" value="InterPro"/>
</dbReference>
<dbReference type="GO" id="GO:0044781">
    <property type="term" value="P:bacterial-type flagellum organization"/>
    <property type="evidence" value="ECO:0007669"/>
    <property type="project" value="UniProtKB-KW"/>
</dbReference>
<comment type="caution">
    <text evidence="6">The sequence shown here is derived from an EMBL/GenBank/DDBJ whole genome shotgun (WGS) entry which is preliminary data.</text>
</comment>
<dbReference type="Gene3D" id="2.60.40.4380">
    <property type="entry name" value="Translational regulator CsrA"/>
    <property type="match status" value="1"/>
</dbReference>
<keyword evidence="5" id="KW-1005">Bacterial flagellum biogenesis</keyword>
<keyword evidence="1 5" id="KW-0963">Cytoplasm</keyword>
<protein>
    <recommendedName>
        <fullName evidence="5">Translational regulator CsrA</fullName>
    </recommendedName>
</protein>
<dbReference type="RefSeq" id="WP_042535020.1">
    <property type="nucleotide sequence ID" value="NZ_JXTG01000006.1"/>
</dbReference>
<keyword evidence="7" id="KW-1185">Reference proteome</keyword>
<dbReference type="FunFam" id="2.60.40.4380:FF:000002">
    <property type="entry name" value="Translational regulator CsrA"/>
    <property type="match status" value="1"/>
</dbReference>
<evidence type="ECO:0000313" key="7">
    <source>
        <dbReference type="Proteomes" id="UP000032047"/>
    </source>
</evidence>
<dbReference type="GO" id="GO:0045947">
    <property type="term" value="P:negative regulation of translational initiation"/>
    <property type="evidence" value="ECO:0007669"/>
    <property type="project" value="UniProtKB-UniRule"/>
</dbReference>
<keyword evidence="2 5" id="KW-0678">Repressor</keyword>
<dbReference type="InterPro" id="IPR003751">
    <property type="entry name" value="CsrA"/>
</dbReference>
<dbReference type="PANTHER" id="PTHR34984">
    <property type="entry name" value="CARBON STORAGE REGULATOR"/>
    <property type="match status" value="1"/>
</dbReference>
<dbReference type="PATRIC" id="fig|265546.4.peg.1512"/>
<proteinExistence type="inferred from homology"/>
<evidence type="ECO:0000313" key="6">
    <source>
        <dbReference type="EMBL" id="KIP21274.1"/>
    </source>
</evidence>
<dbReference type="AlphaFoldDB" id="A0A0D0HM82"/>
<dbReference type="GO" id="GO:0005829">
    <property type="term" value="C:cytosol"/>
    <property type="evidence" value="ECO:0007669"/>
    <property type="project" value="TreeGrafter"/>
</dbReference>
<organism evidence="6 7">
    <name type="scientific">Anoxybacillus ayderensis</name>
    <dbReference type="NCBI Taxonomy" id="265546"/>
    <lineage>
        <taxon>Bacteria</taxon>
        <taxon>Bacillati</taxon>
        <taxon>Bacillota</taxon>
        <taxon>Bacilli</taxon>
        <taxon>Bacillales</taxon>
        <taxon>Anoxybacillaceae</taxon>
        <taxon>Anoxybacillus</taxon>
    </lineage>
</organism>
<reference evidence="6 7" key="1">
    <citation type="submission" date="2015-01" db="EMBL/GenBank/DDBJ databases">
        <title>Genome sequence of Anoxybacillus ayderensis strain AB04.</title>
        <authorList>
            <person name="Belduz A.O."/>
            <person name="Canakci S."/>
            <person name="Chan K.-G."/>
            <person name="Kahar U.M."/>
            <person name="Yaakob A.S."/>
            <person name="Chan C.S."/>
            <person name="Goh K.M."/>
        </authorList>
    </citation>
    <scope>NUCLEOTIDE SEQUENCE [LARGE SCALE GENOMIC DNA]</scope>
    <source>
        <strain evidence="6 7">AB04</strain>
    </source>
</reference>
<dbReference type="HAMAP" id="MF_00167">
    <property type="entry name" value="CsrA"/>
    <property type="match status" value="1"/>
</dbReference>
<dbReference type="Pfam" id="PF02599">
    <property type="entry name" value="CsrA"/>
    <property type="match status" value="1"/>
</dbReference>